<protein>
    <submittedName>
        <fullName evidence="2">Uncharacterized protein</fullName>
    </submittedName>
</protein>
<reference evidence="2 3" key="1">
    <citation type="submission" date="2016-12" db="EMBL/GenBank/DDBJ databases">
        <title>Study of bacterial adaptation to deep sea.</title>
        <authorList>
            <person name="Song J."/>
            <person name="Yoshizawa S."/>
            <person name="Kogure K."/>
        </authorList>
    </citation>
    <scope>NUCLEOTIDE SEQUENCE [LARGE SCALE GENOMIC DNA]</scope>
    <source>
        <strain evidence="2 3">SAORIC-165</strain>
    </source>
</reference>
<dbReference type="AlphaFoldDB" id="A0A2S7U242"/>
<keyword evidence="1" id="KW-0732">Signal</keyword>
<evidence type="ECO:0000313" key="3">
    <source>
        <dbReference type="Proteomes" id="UP000239907"/>
    </source>
</evidence>
<name>A0A2S7U242_9BACT</name>
<organism evidence="2 3">
    <name type="scientific">Rubritalea profundi</name>
    <dbReference type="NCBI Taxonomy" id="1658618"/>
    <lineage>
        <taxon>Bacteria</taxon>
        <taxon>Pseudomonadati</taxon>
        <taxon>Verrucomicrobiota</taxon>
        <taxon>Verrucomicrobiia</taxon>
        <taxon>Verrucomicrobiales</taxon>
        <taxon>Rubritaleaceae</taxon>
        <taxon>Rubritalea</taxon>
    </lineage>
</organism>
<evidence type="ECO:0000313" key="2">
    <source>
        <dbReference type="EMBL" id="PQJ29059.1"/>
    </source>
</evidence>
<dbReference type="EMBL" id="MQWA01000001">
    <property type="protein sequence ID" value="PQJ29059.1"/>
    <property type="molecule type" value="Genomic_DNA"/>
</dbReference>
<feature type="chain" id="PRO_5015592900" evidence="1">
    <location>
        <begin position="24"/>
        <end position="94"/>
    </location>
</feature>
<gene>
    <name evidence="2" type="ORF">BSZ32_11530</name>
</gene>
<comment type="caution">
    <text evidence="2">The sequence shown here is derived from an EMBL/GenBank/DDBJ whole genome shotgun (WGS) entry which is preliminary data.</text>
</comment>
<accession>A0A2S7U242</accession>
<dbReference type="Proteomes" id="UP000239907">
    <property type="component" value="Unassembled WGS sequence"/>
</dbReference>
<sequence>MNMRKKFSIGLLVLSAGASNLLAEVKLPAVLSDNMVLQQQSDARFWGWAAPGEKVEAHNLTDRLIAPRIDGCSFGVPRHGHGLGNVTYTRKANF</sequence>
<proteinExistence type="predicted"/>
<evidence type="ECO:0000256" key="1">
    <source>
        <dbReference type="SAM" id="SignalP"/>
    </source>
</evidence>
<feature type="signal peptide" evidence="1">
    <location>
        <begin position="1"/>
        <end position="23"/>
    </location>
</feature>
<keyword evidence="3" id="KW-1185">Reference proteome</keyword>